<evidence type="ECO:0000313" key="3">
    <source>
        <dbReference type="Proteomes" id="UP001374535"/>
    </source>
</evidence>
<name>A0AAQ3MX44_VIGMU</name>
<organism evidence="2 3">
    <name type="scientific">Vigna mungo</name>
    <name type="common">Black gram</name>
    <name type="synonym">Phaseolus mungo</name>
    <dbReference type="NCBI Taxonomy" id="3915"/>
    <lineage>
        <taxon>Eukaryota</taxon>
        <taxon>Viridiplantae</taxon>
        <taxon>Streptophyta</taxon>
        <taxon>Embryophyta</taxon>
        <taxon>Tracheophyta</taxon>
        <taxon>Spermatophyta</taxon>
        <taxon>Magnoliopsida</taxon>
        <taxon>eudicotyledons</taxon>
        <taxon>Gunneridae</taxon>
        <taxon>Pentapetalae</taxon>
        <taxon>rosids</taxon>
        <taxon>fabids</taxon>
        <taxon>Fabales</taxon>
        <taxon>Fabaceae</taxon>
        <taxon>Papilionoideae</taxon>
        <taxon>50 kb inversion clade</taxon>
        <taxon>NPAAA clade</taxon>
        <taxon>indigoferoid/millettioid clade</taxon>
        <taxon>Phaseoleae</taxon>
        <taxon>Vigna</taxon>
    </lineage>
</organism>
<accession>A0AAQ3MX44</accession>
<keyword evidence="3" id="KW-1185">Reference proteome</keyword>
<proteinExistence type="predicted"/>
<dbReference type="Proteomes" id="UP001374535">
    <property type="component" value="Chromosome 9"/>
</dbReference>
<sequence>MPHASNNLNLMSKASVTSSRTILEPLKRNLTPIRKQPFVHIPVTPSSNYVIPGEILSCLLNIIESEPDQGGALVHGIQPRNETGFHNTNIHIPTHLLFKLAISPKAESQQAEDQDTDNRNKPKKKLSSFGGG</sequence>
<evidence type="ECO:0000313" key="2">
    <source>
        <dbReference type="EMBL" id="WVY98490.1"/>
    </source>
</evidence>
<dbReference type="EMBL" id="CP144692">
    <property type="protein sequence ID" value="WVY98490.1"/>
    <property type="molecule type" value="Genomic_DNA"/>
</dbReference>
<protein>
    <submittedName>
        <fullName evidence="2">Uncharacterized protein</fullName>
    </submittedName>
</protein>
<evidence type="ECO:0000256" key="1">
    <source>
        <dbReference type="SAM" id="MobiDB-lite"/>
    </source>
</evidence>
<gene>
    <name evidence="2" type="ORF">V8G54_030641</name>
</gene>
<feature type="region of interest" description="Disordered" evidence="1">
    <location>
        <begin position="103"/>
        <end position="132"/>
    </location>
</feature>
<reference evidence="2 3" key="1">
    <citation type="journal article" date="2023" name="Life. Sci Alliance">
        <title>Evolutionary insights into 3D genome organization and epigenetic landscape of Vigna mungo.</title>
        <authorList>
            <person name="Junaid A."/>
            <person name="Singh B."/>
            <person name="Bhatia S."/>
        </authorList>
    </citation>
    <scope>NUCLEOTIDE SEQUENCE [LARGE SCALE GENOMIC DNA]</scope>
    <source>
        <strain evidence="2">Urdbean</strain>
    </source>
</reference>
<dbReference type="AlphaFoldDB" id="A0AAQ3MX44"/>